<dbReference type="PANTHER" id="PTHR30386:SF19">
    <property type="entry name" value="MULTIDRUG EXPORT PROTEIN EMRA-RELATED"/>
    <property type="match status" value="1"/>
</dbReference>
<feature type="coiled-coil region" evidence="2">
    <location>
        <begin position="79"/>
        <end position="142"/>
    </location>
</feature>
<evidence type="ECO:0000256" key="1">
    <source>
        <dbReference type="ARBA" id="ARBA00004196"/>
    </source>
</evidence>
<dbReference type="PANTHER" id="PTHR30386">
    <property type="entry name" value="MEMBRANE FUSION SUBUNIT OF EMRAB-TOLC MULTIDRUG EFFLUX PUMP"/>
    <property type="match status" value="1"/>
</dbReference>
<name>A0A2U8HDE6_9RHOB</name>
<dbReference type="InterPro" id="IPR050739">
    <property type="entry name" value="MFP"/>
</dbReference>
<evidence type="ECO:0000313" key="3">
    <source>
        <dbReference type="EMBL" id="AWI83932.1"/>
    </source>
</evidence>
<organism evidence="3 4">
    <name type="scientific">Alloyangia pacifica</name>
    <dbReference type="NCBI Taxonomy" id="311180"/>
    <lineage>
        <taxon>Bacteria</taxon>
        <taxon>Pseudomonadati</taxon>
        <taxon>Pseudomonadota</taxon>
        <taxon>Alphaproteobacteria</taxon>
        <taxon>Rhodobacterales</taxon>
        <taxon>Roseobacteraceae</taxon>
        <taxon>Alloyangia</taxon>
    </lineage>
</organism>
<accession>A0A2U8HDE6</accession>
<proteinExistence type="predicted"/>
<dbReference type="AlphaFoldDB" id="A0A2U8HDE6"/>
<reference evidence="3 4" key="1">
    <citation type="submission" date="2017-06" db="EMBL/GenBank/DDBJ databases">
        <title>Yangia sp. YSBP01 complete genome sequence.</title>
        <authorList>
            <person name="Woo J.-H."/>
            <person name="Kim H.-S."/>
        </authorList>
    </citation>
    <scope>NUCLEOTIDE SEQUENCE [LARGE SCALE GENOMIC DNA]</scope>
    <source>
        <strain evidence="3 4">YSBP01</strain>
    </source>
</reference>
<dbReference type="RefSeq" id="WP_108966324.1">
    <property type="nucleotide sequence ID" value="NZ_CP022189.1"/>
</dbReference>
<dbReference type="OrthoDB" id="7477732at2"/>
<keyword evidence="2" id="KW-0175">Coiled coil</keyword>
<evidence type="ECO:0000313" key="4">
    <source>
        <dbReference type="Proteomes" id="UP000244915"/>
    </source>
</evidence>
<dbReference type="GO" id="GO:0030313">
    <property type="term" value="C:cell envelope"/>
    <property type="evidence" value="ECO:0007669"/>
    <property type="project" value="UniProtKB-SubCell"/>
</dbReference>
<dbReference type="KEGG" id="ypac:CEW88_09735"/>
<dbReference type="Proteomes" id="UP000244915">
    <property type="component" value="Chromosome 1"/>
</dbReference>
<comment type="subcellular location">
    <subcellularLocation>
        <location evidence="1">Cell envelope</location>
    </subcellularLocation>
</comment>
<evidence type="ECO:0000256" key="2">
    <source>
        <dbReference type="SAM" id="Coils"/>
    </source>
</evidence>
<gene>
    <name evidence="3" type="ORF">CEW88_09735</name>
</gene>
<sequence length="389" mass="42305">MKYTRLIIGIAAILVTLWVIIGEQMTAASANAVVNAPVATLRSPIAGTLELQAHALGARLSQNELLATVTDTRADTTRLADLQLELETLDAGINRIQAQIAALSRERDTLLQRSETFTKARLAELEAELAEARIRRDLLQRGDAYASAAPGGEATFDESGRAGTPHASALALSHARERVETLQIARDALQQGVFLGDGYNDAPFSEQRRIQLDAQIAELGLARIEASAKTAALERRITRARQTQGLESRSELRAPAADMLYWETLQADAVTVQRGDPLIRVVDCGQSIITLSVTERVFNTLRVGQDASFRFTGQSHVYPATVGRLAGSGARSIYANLAVAPSEKHLERFDVTLLAPDLNADPELGCAIGRTGRAFFDGRPLDLFRHWFN</sequence>
<dbReference type="EMBL" id="CP022189">
    <property type="protein sequence ID" value="AWI83932.1"/>
    <property type="molecule type" value="Genomic_DNA"/>
</dbReference>
<protein>
    <submittedName>
        <fullName evidence="3">HlyD family secretion protein</fullName>
    </submittedName>
</protein>